<dbReference type="STRING" id="139420.A0A371D837"/>
<keyword evidence="2" id="KW-1185">Reference proteome</keyword>
<organism evidence="1 2">
    <name type="scientific">Lentinus brumalis</name>
    <dbReference type="NCBI Taxonomy" id="2498619"/>
    <lineage>
        <taxon>Eukaryota</taxon>
        <taxon>Fungi</taxon>
        <taxon>Dikarya</taxon>
        <taxon>Basidiomycota</taxon>
        <taxon>Agaricomycotina</taxon>
        <taxon>Agaricomycetes</taxon>
        <taxon>Polyporales</taxon>
        <taxon>Polyporaceae</taxon>
        <taxon>Lentinus</taxon>
    </lineage>
</organism>
<reference evidence="1 2" key="1">
    <citation type="journal article" date="2018" name="Biotechnol. Biofuels">
        <title>Integrative visual omics of the white-rot fungus Polyporus brumalis exposes the biotechnological potential of its oxidative enzymes for delignifying raw plant biomass.</title>
        <authorList>
            <person name="Miyauchi S."/>
            <person name="Rancon A."/>
            <person name="Drula E."/>
            <person name="Hage H."/>
            <person name="Chaduli D."/>
            <person name="Favel A."/>
            <person name="Grisel S."/>
            <person name="Henrissat B."/>
            <person name="Herpoel-Gimbert I."/>
            <person name="Ruiz-Duenas F.J."/>
            <person name="Chevret D."/>
            <person name="Hainaut M."/>
            <person name="Lin J."/>
            <person name="Wang M."/>
            <person name="Pangilinan J."/>
            <person name="Lipzen A."/>
            <person name="Lesage-Meessen L."/>
            <person name="Navarro D."/>
            <person name="Riley R."/>
            <person name="Grigoriev I.V."/>
            <person name="Zhou S."/>
            <person name="Raouche S."/>
            <person name="Rosso M.N."/>
        </authorList>
    </citation>
    <scope>NUCLEOTIDE SEQUENCE [LARGE SCALE GENOMIC DNA]</scope>
    <source>
        <strain evidence="1 2">BRFM 1820</strain>
    </source>
</reference>
<evidence type="ECO:0000313" key="2">
    <source>
        <dbReference type="Proteomes" id="UP000256964"/>
    </source>
</evidence>
<gene>
    <name evidence="1" type="ORF">OH76DRAFT_1309456</name>
</gene>
<dbReference type="EMBL" id="KZ857410">
    <property type="protein sequence ID" value="RDX48689.1"/>
    <property type="molecule type" value="Genomic_DNA"/>
</dbReference>
<name>A0A371D837_9APHY</name>
<feature type="non-terminal residue" evidence="1">
    <location>
        <position position="127"/>
    </location>
</feature>
<dbReference type="Proteomes" id="UP000256964">
    <property type="component" value="Unassembled WGS sequence"/>
</dbReference>
<feature type="non-terminal residue" evidence="1">
    <location>
        <position position="1"/>
    </location>
</feature>
<dbReference type="OrthoDB" id="2753716at2759"/>
<accession>A0A371D837</accession>
<dbReference type="AlphaFoldDB" id="A0A371D837"/>
<protein>
    <submittedName>
        <fullName evidence="1">Uncharacterized protein</fullName>
    </submittedName>
</protein>
<evidence type="ECO:0000313" key="1">
    <source>
        <dbReference type="EMBL" id="RDX48689.1"/>
    </source>
</evidence>
<sequence length="127" mass="14404">PMPNQFAVLRIDPVAMVEPLRDPQALAEARAMKPKKYLMYLSMPMDLPSPTSSWCRYGTDPVASTLRPADPRQGIAPDMVMPIAPNTQHLRGRPALTPQPSFPFNNCFFWMDSMILLRVKVRKEGYD</sequence>
<proteinExistence type="predicted"/>